<keyword evidence="9" id="KW-1185">Reference proteome</keyword>
<dbReference type="FunFam" id="3.30.300.30:FF:000008">
    <property type="entry name" value="2,3-dihydroxybenzoate-AMP ligase"/>
    <property type="match status" value="1"/>
</dbReference>
<dbReference type="EMBL" id="CP031417">
    <property type="protein sequence ID" value="AXK81985.1"/>
    <property type="molecule type" value="Genomic_DNA"/>
</dbReference>
<evidence type="ECO:0000256" key="1">
    <source>
        <dbReference type="ARBA" id="ARBA00006432"/>
    </source>
</evidence>
<accession>A0A345ZYI8</accession>
<comment type="similarity">
    <text evidence="1">Belongs to the ATP-dependent AMP-binding enzyme family.</text>
</comment>
<gene>
    <name evidence="8" type="ORF">DW352_16505</name>
</gene>
<evidence type="ECO:0000313" key="9">
    <source>
        <dbReference type="Proteomes" id="UP000254889"/>
    </source>
</evidence>
<evidence type="ECO:0000256" key="2">
    <source>
        <dbReference type="ARBA" id="ARBA00022598"/>
    </source>
</evidence>
<dbReference type="InterPro" id="IPR042099">
    <property type="entry name" value="ANL_N_sf"/>
</dbReference>
<dbReference type="OrthoDB" id="9803968at2"/>
<dbReference type="PROSITE" id="PS00455">
    <property type="entry name" value="AMP_BINDING"/>
    <property type="match status" value="1"/>
</dbReference>
<dbReference type="InterPro" id="IPR025110">
    <property type="entry name" value="AMP-bd_C"/>
</dbReference>
<dbReference type="InterPro" id="IPR045851">
    <property type="entry name" value="AMP-bd_C_sf"/>
</dbReference>
<dbReference type="SUPFAM" id="SSF56801">
    <property type="entry name" value="Acetyl-CoA synthetase-like"/>
    <property type="match status" value="1"/>
</dbReference>
<reference evidence="8 9" key="1">
    <citation type="submission" date="2018-07" db="EMBL/GenBank/DDBJ databases">
        <authorList>
            <person name="Quirk P.G."/>
            <person name="Krulwich T.A."/>
        </authorList>
    </citation>
    <scope>NUCLEOTIDE SEQUENCE [LARGE SCALE GENOMIC DNA]</scope>
    <source>
        <strain evidence="8 9">CC-BB4</strain>
    </source>
</reference>
<dbReference type="Pfam" id="PF00501">
    <property type="entry name" value="AMP-binding"/>
    <property type="match status" value="1"/>
</dbReference>
<dbReference type="AlphaFoldDB" id="A0A345ZYI8"/>
<evidence type="ECO:0000259" key="6">
    <source>
        <dbReference type="Pfam" id="PF00501"/>
    </source>
</evidence>
<dbReference type="CDD" id="cd17631">
    <property type="entry name" value="FACL_FadD13-like"/>
    <property type="match status" value="1"/>
</dbReference>
<name>A0A345ZYI8_9HYPH</name>
<dbReference type="InterPro" id="IPR050237">
    <property type="entry name" value="ATP-dep_AMP-bd_enzyme"/>
</dbReference>
<dbReference type="Gene3D" id="3.30.300.30">
    <property type="match status" value="1"/>
</dbReference>
<comment type="catalytic activity">
    <reaction evidence="3">
        <text>3-(methylsulfanyl)propanoate + ATP + CoA = 3-(methylsulfanyl)propanoyl-CoA + AMP + diphosphate</text>
        <dbReference type="Rhea" id="RHEA:43052"/>
        <dbReference type="ChEBI" id="CHEBI:30616"/>
        <dbReference type="ChEBI" id="CHEBI:33019"/>
        <dbReference type="ChEBI" id="CHEBI:49016"/>
        <dbReference type="ChEBI" id="CHEBI:57287"/>
        <dbReference type="ChEBI" id="CHEBI:82815"/>
        <dbReference type="ChEBI" id="CHEBI:456215"/>
        <dbReference type="EC" id="6.2.1.44"/>
    </reaction>
    <physiologicalReaction direction="left-to-right" evidence="3">
        <dbReference type="Rhea" id="RHEA:43053"/>
    </physiologicalReaction>
</comment>
<dbReference type="RefSeq" id="WP_115692364.1">
    <property type="nucleotide sequence ID" value="NZ_CP031417.1"/>
</dbReference>
<dbReference type="GO" id="GO:0016878">
    <property type="term" value="F:acid-thiol ligase activity"/>
    <property type="evidence" value="ECO:0007669"/>
    <property type="project" value="UniProtKB-ARBA"/>
</dbReference>
<sequence>MNLSDLIDRNAAFTPDKTALRFAGRSLGYGAFATRVAQAARALKSRLGVGRGDRVAILSLNHPDYLVALYACARLGAMLLPLNWRLAIPEQVFILNDASAKVLIVEQEFAAVLAPLKEALPDIRVVGLGEATGAEGTFDALLAAGSGDGRNPHIDESCPLLLVYTSGTTGRPKGAVLRQEALLWNGVMSQHMHDLRAEDHILTVLPFFHVGGLNIQTTPALHLGATVTIHARFAPDATLAAIAADKPTLTVLVPATIQAIVNHPAWAATDLSSLRAVSTGSTQVPVPLIAAVEARGIPVLQVYGSTETCPVAVYTRAGGDLSRKESTGLPGLYCEARVVDDKGREAPAGQAGEVVVRGPNVFFEYWGNEAATSEVLRNGWYHTGDIGTRDADGYFYIHDRKKNMIISGGENIYPAEVERVLHEHPAVAEAAVIGKPDPKWQEVPVAFIVRRAGETCDAATLIAHLNSQLARFKVPREIVFVDTLPRNALGKVQHFILKEQTTTAVPSS</sequence>
<organism evidence="8 9">
    <name type="scientific">Pseudolabrys taiwanensis</name>
    <dbReference type="NCBI Taxonomy" id="331696"/>
    <lineage>
        <taxon>Bacteria</taxon>
        <taxon>Pseudomonadati</taxon>
        <taxon>Pseudomonadota</taxon>
        <taxon>Alphaproteobacteria</taxon>
        <taxon>Hyphomicrobiales</taxon>
        <taxon>Xanthobacteraceae</taxon>
        <taxon>Pseudolabrys</taxon>
    </lineage>
</organism>
<dbReference type="NCBIfam" id="NF004837">
    <property type="entry name" value="PRK06187.1"/>
    <property type="match status" value="1"/>
</dbReference>
<dbReference type="EC" id="6.2.1.44" evidence="4"/>
<dbReference type="PANTHER" id="PTHR43767">
    <property type="entry name" value="LONG-CHAIN-FATTY-ACID--COA LIGASE"/>
    <property type="match status" value="1"/>
</dbReference>
<dbReference type="PANTHER" id="PTHR43767:SF1">
    <property type="entry name" value="NONRIBOSOMAL PEPTIDE SYNTHASE PES1 (EUROFUNG)-RELATED"/>
    <property type="match status" value="1"/>
</dbReference>
<feature type="domain" description="AMP-dependent synthetase/ligase" evidence="6">
    <location>
        <begin position="8"/>
        <end position="366"/>
    </location>
</feature>
<dbReference type="InterPro" id="IPR020845">
    <property type="entry name" value="AMP-binding_CS"/>
</dbReference>
<dbReference type="Pfam" id="PF13193">
    <property type="entry name" value="AMP-binding_C"/>
    <property type="match status" value="1"/>
</dbReference>
<dbReference type="Gene3D" id="3.40.50.12780">
    <property type="entry name" value="N-terminal domain of ligase-like"/>
    <property type="match status" value="1"/>
</dbReference>
<dbReference type="InterPro" id="IPR000873">
    <property type="entry name" value="AMP-dep_synth/lig_dom"/>
</dbReference>
<evidence type="ECO:0000256" key="3">
    <source>
        <dbReference type="ARBA" id="ARBA00051915"/>
    </source>
</evidence>
<evidence type="ECO:0000259" key="7">
    <source>
        <dbReference type="Pfam" id="PF13193"/>
    </source>
</evidence>
<protein>
    <recommendedName>
        <fullName evidence="5">3-methylmercaptopropionyl-CoA ligase</fullName>
        <ecNumber evidence="4">6.2.1.44</ecNumber>
    </recommendedName>
</protein>
<evidence type="ECO:0000256" key="4">
    <source>
        <dbReference type="ARBA" id="ARBA00066616"/>
    </source>
</evidence>
<evidence type="ECO:0000256" key="5">
    <source>
        <dbReference type="ARBA" id="ARBA00067668"/>
    </source>
</evidence>
<dbReference type="Proteomes" id="UP000254889">
    <property type="component" value="Chromosome"/>
</dbReference>
<feature type="domain" description="AMP-binding enzyme C-terminal" evidence="7">
    <location>
        <begin position="416"/>
        <end position="491"/>
    </location>
</feature>
<proteinExistence type="inferred from homology"/>
<keyword evidence="2 8" id="KW-0436">Ligase</keyword>
<evidence type="ECO:0000313" key="8">
    <source>
        <dbReference type="EMBL" id="AXK81985.1"/>
    </source>
</evidence>
<dbReference type="KEGG" id="ptaw:DW352_16505"/>